<accession>A0A0E9RH09</accession>
<keyword evidence="1" id="KW-0472">Membrane</keyword>
<name>A0A0E9RH09_ANGAN</name>
<reference evidence="2" key="2">
    <citation type="journal article" date="2015" name="Fish Shellfish Immunol.">
        <title>Early steps in the European eel (Anguilla anguilla)-Vibrio vulnificus interaction in the gills: Role of the RtxA13 toxin.</title>
        <authorList>
            <person name="Callol A."/>
            <person name="Pajuelo D."/>
            <person name="Ebbesson L."/>
            <person name="Teles M."/>
            <person name="MacKenzie S."/>
            <person name="Amaro C."/>
        </authorList>
    </citation>
    <scope>NUCLEOTIDE SEQUENCE</scope>
</reference>
<keyword evidence="1" id="KW-0812">Transmembrane</keyword>
<evidence type="ECO:0000256" key="1">
    <source>
        <dbReference type="SAM" id="Phobius"/>
    </source>
</evidence>
<sequence>MCTGPGQSSLLHHLCNGSTDQNWIKTVLRLDHNRLYCPTSAAFILFIYAAVYFAEAI</sequence>
<proteinExistence type="predicted"/>
<keyword evidence="1" id="KW-1133">Transmembrane helix</keyword>
<reference evidence="2" key="1">
    <citation type="submission" date="2014-11" db="EMBL/GenBank/DDBJ databases">
        <authorList>
            <person name="Amaro Gonzalez C."/>
        </authorList>
    </citation>
    <scope>NUCLEOTIDE SEQUENCE</scope>
</reference>
<evidence type="ECO:0000313" key="2">
    <source>
        <dbReference type="EMBL" id="JAH28431.1"/>
    </source>
</evidence>
<feature type="transmembrane region" description="Helical" evidence="1">
    <location>
        <begin position="35"/>
        <end position="54"/>
    </location>
</feature>
<organism evidence="2">
    <name type="scientific">Anguilla anguilla</name>
    <name type="common">European freshwater eel</name>
    <name type="synonym">Muraena anguilla</name>
    <dbReference type="NCBI Taxonomy" id="7936"/>
    <lineage>
        <taxon>Eukaryota</taxon>
        <taxon>Metazoa</taxon>
        <taxon>Chordata</taxon>
        <taxon>Craniata</taxon>
        <taxon>Vertebrata</taxon>
        <taxon>Euteleostomi</taxon>
        <taxon>Actinopterygii</taxon>
        <taxon>Neopterygii</taxon>
        <taxon>Teleostei</taxon>
        <taxon>Anguilliformes</taxon>
        <taxon>Anguillidae</taxon>
        <taxon>Anguilla</taxon>
    </lineage>
</organism>
<dbReference type="AlphaFoldDB" id="A0A0E9RH09"/>
<protein>
    <submittedName>
        <fullName evidence="2">Uncharacterized protein</fullName>
    </submittedName>
</protein>
<dbReference type="EMBL" id="GBXM01080146">
    <property type="protein sequence ID" value="JAH28431.1"/>
    <property type="molecule type" value="Transcribed_RNA"/>
</dbReference>